<protein>
    <submittedName>
        <fullName evidence="3">NAD(P)-dependent dehydrogenase (Short-subunit alcohol dehydrogenase family)</fullName>
    </submittedName>
</protein>
<evidence type="ECO:0000313" key="3">
    <source>
        <dbReference type="EMBL" id="MBB3063801.1"/>
    </source>
</evidence>
<dbReference type="SMART" id="SM00822">
    <property type="entry name" value="PKS_KR"/>
    <property type="match status" value="1"/>
</dbReference>
<sequence length="251" mass="25575">MADKPCLLVTGGGRGIGASVARLAANRGYAVAINYSRSAAEAEALAKEIQAAGGRAVALPGDVADATQVEALFDGAESVLGPVRYLVNNAGLTGRASRLDEAETATMERVVAVNVMGVINCACSFVRRASTRHGGAGGAIVNISSSAATLGSPNEYTWYAATKGAVDSFTQGLAKELGDDGIRVNAVAPGLTDTEIHERESGVIGRVAKIAPMIPLARPGSPDEIAEPVLWLLSDAASYVTGAILRVAGGR</sequence>
<dbReference type="InterPro" id="IPR020904">
    <property type="entry name" value="Sc_DH/Rdtase_CS"/>
</dbReference>
<evidence type="ECO:0000256" key="1">
    <source>
        <dbReference type="ARBA" id="ARBA00006484"/>
    </source>
</evidence>
<dbReference type="PRINTS" id="PR00081">
    <property type="entry name" value="GDHRDH"/>
</dbReference>
<keyword evidence="4" id="KW-1185">Reference proteome</keyword>
<dbReference type="Proteomes" id="UP000581135">
    <property type="component" value="Unassembled WGS sequence"/>
</dbReference>
<proteinExistence type="inferred from homology"/>
<accession>A0A839SLU8</accession>
<comment type="caution">
    <text evidence="3">The sequence shown here is derived from an EMBL/GenBank/DDBJ whole genome shotgun (WGS) entry which is preliminary data.</text>
</comment>
<dbReference type="EMBL" id="JACHXA010000001">
    <property type="protein sequence ID" value="MBB3063801.1"/>
    <property type="molecule type" value="Genomic_DNA"/>
</dbReference>
<dbReference type="AlphaFoldDB" id="A0A839SLU8"/>
<dbReference type="FunFam" id="3.40.50.720:FF:000084">
    <property type="entry name" value="Short-chain dehydrogenase reductase"/>
    <property type="match status" value="1"/>
</dbReference>
<dbReference type="Pfam" id="PF13561">
    <property type="entry name" value="adh_short_C2"/>
    <property type="match status" value="1"/>
</dbReference>
<evidence type="ECO:0000259" key="2">
    <source>
        <dbReference type="SMART" id="SM00822"/>
    </source>
</evidence>
<feature type="domain" description="Ketoreductase" evidence="2">
    <location>
        <begin position="5"/>
        <end position="206"/>
    </location>
</feature>
<dbReference type="InterPro" id="IPR002347">
    <property type="entry name" value="SDR_fam"/>
</dbReference>
<organism evidence="3 4">
    <name type="scientific">Limibacillus halophilus</name>
    <dbReference type="NCBI Taxonomy" id="1579333"/>
    <lineage>
        <taxon>Bacteria</taxon>
        <taxon>Pseudomonadati</taxon>
        <taxon>Pseudomonadota</taxon>
        <taxon>Alphaproteobacteria</taxon>
        <taxon>Rhodospirillales</taxon>
        <taxon>Rhodovibrionaceae</taxon>
        <taxon>Limibacillus</taxon>
    </lineage>
</organism>
<dbReference type="SUPFAM" id="SSF51735">
    <property type="entry name" value="NAD(P)-binding Rossmann-fold domains"/>
    <property type="match status" value="1"/>
</dbReference>
<evidence type="ECO:0000313" key="4">
    <source>
        <dbReference type="Proteomes" id="UP000581135"/>
    </source>
</evidence>
<reference evidence="3 4" key="1">
    <citation type="submission" date="2020-08" db="EMBL/GenBank/DDBJ databases">
        <title>Genomic Encyclopedia of Type Strains, Phase III (KMG-III): the genomes of soil and plant-associated and newly described type strains.</title>
        <authorList>
            <person name="Whitman W."/>
        </authorList>
    </citation>
    <scope>NUCLEOTIDE SEQUENCE [LARGE SCALE GENOMIC DNA]</scope>
    <source>
        <strain evidence="3 4">CECT 8803</strain>
    </source>
</reference>
<dbReference type="Gene3D" id="3.40.50.720">
    <property type="entry name" value="NAD(P)-binding Rossmann-like Domain"/>
    <property type="match status" value="1"/>
</dbReference>
<comment type="similarity">
    <text evidence="1">Belongs to the short-chain dehydrogenases/reductases (SDR) family.</text>
</comment>
<gene>
    <name evidence="3" type="ORF">FHR98_000066</name>
</gene>
<dbReference type="RefSeq" id="WP_221205654.1">
    <property type="nucleotide sequence ID" value="NZ_JACHXA010000001.1"/>
</dbReference>
<dbReference type="InterPro" id="IPR057326">
    <property type="entry name" value="KR_dom"/>
</dbReference>
<dbReference type="CDD" id="cd05233">
    <property type="entry name" value="SDR_c"/>
    <property type="match status" value="1"/>
</dbReference>
<dbReference type="InterPro" id="IPR036291">
    <property type="entry name" value="NAD(P)-bd_dom_sf"/>
</dbReference>
<name>A0A839SLU8_9PROT</name>
<dbReference type="GO" id="GO:0016616">
    <property type="term" value="F:oxidoreductase activity, acting on the CH-OH group of donors, NAD or NADP as acceptor"/>
    <property type="evidence" value="ECO:0007669"/>
    <property type="project" value="UniProtKB-ARBA"/>
</dbReference>
<dbReference type="PANTHER" id="PTHR42760">
    <property type="entry name" value="SHORT-CHAIN DEHYDROGENASES/REDUCTASES FAMILY MEMBER"/>
    <property type="match status" value="1"/>
</dbReference>
<dbReference type="PROSITE" id="PS00061">
    <property type="entry name" value="ADH_SHORT"/>
    <property type="match status" value="1"/>
</dbReference>
<dbReference type="PRINTS" id="PR00080">
    <property type="entry name" value="SDRFAMILY"/>
</dbReference>
<dbReference type="PANTHER" id="PTHR42760:SF40">
    <property type="entry name" value="3-OXOACYL-[ACYL-CARRIER-PROTEIN] REDUCTASE, CHLOROPLASTIC"/>
    <property type="match status" value="1"/>
</dbReference>
<dbReference type="GO" id="GO:0030497">
    <property type="term" value="P:fatty acid elongation"/>
    <property type="evidence" value="ECO:0007669"/>
    <property type="project" value="TreeGrafter"/>
</dbReference>